<protein>
    <submittedName>
        <fullName evidence="1">Uncharacterized protein</fullName>
    </submittedName>
</protein>
<keyword evidence="2" id="KW-1185">Reference proteome</keyword>
<sequence length="73" mass="8410">MVFSVRMGISTTVFLKVTKQNQRQSFSIANNKQKKSPVAGLYSDSKYRKFLFITTLTQKTRILVTESYQAEII</sequence>
<evidence type="ECO:0000313" key="2">
    <source>
        <dbReference type="Proteomes" id="UP000253141"/>
    </source>
</evidence>
<dbReference type="EMBL" id="QPIW01000004">
    <property type="protein sequence ID" value="RDB06558.1"/>
    <property type="molecule type" value="Genomic_DNA"/>
</dbReference>
<gene>
    <name evidence="1" type="ORF">DVG78_07410</name>
</gene>
<proteinExistence type="predicted"/>
<name>A0A369IA91_9BACT</name>
<evidence type="ECO:0000313" key="1">
    <source>
        <dbReference type="EMBL" id="RDB06558.1"/>
    </source>
</evidence>
<reference evidence="1 2" key="1">
    <citation type="submission" date="2018-07" db="EMBL/GenBank/DDBJ databases">
        <title>Genome analysis of Runella aurantiaca.</title>
        <authorList>
            <person name="Yang X."/>
        </authorList>
    </citation>
    <scope>NUCLEOTIDE SEQUENCE [LARGE SCALE GENOMIC DNA]</scope>
    <source>
        <strain evidence="1 2">YX9</strain>
    </source>
</reference>
<comment type="caution">
    <text evidence="1">The sequence shown here is derived from an EMBL/GenBank/DDBJ whole genome shotgun (WGS) entry which is preliminary data.</text>
</comment>
<dbReference type="Proteomes" id="UP000253141">
    <property type="component" value="Unassembled WGS sequence"/>
</dbReference>
<dbReference type="AlphaFoldDB" id="A0A369IA91"/>
<accession>A0A369IA91</accession>
<organism evidence="1 2">
    <name type="scientific">Runella aurantiaca</name>
    <dbReference type="NCBI Taxonomy" id="2282308"/>
    <lineage>
        <taxon>Bacteria</taxon>
        <taxon>Pseudomonadati</taxon>
        <taxon>Bacteroidota</taxon>
        <taxon>Cytophagia</taxon>
        <taxon>Cytophagales</taxon>
        <taxon>Spirosomataceae</taxon>
        <taxon>Runella</taxon>
    </lineage>
</organism>